<evidence type="ECO:0000313" key="2">
    <source>
        <dbReference type="EMBL" id="VDM92912.1"/>
    </source>
</evidence>
<feature type="compositionally biased region" description="Polar residues" evidence="1">
    <location>
        <begin position="24"/>
        <end position="36"/>
    </location>
</feature>
<keyword evidence="3" id="KW-1185">Reference proteome</keyword>
<feature type="region of interest" description="Disordered" evidence="1">
    <location>
        <begin position="14"/>
        <end position="36"/>
    </location>
</feature>
<dbReference type="Proteomes" id="UP000277928">
    <property type="component" value="Unassembled WGS sequence"/>
</dbReference>
<proteinExistence type="predicted"/>
<dbReference type="OrthoDB" id="5855378at2759"/>
<dbReference type="AlphaFoldDB" id="A0A3P7K600"/>
<protein>
    <submittedName>
        <fullName evidence="2">Uncharacterized protein</fullName>
    </submittedName>
</protein>
<evidence type="ECO:0000256" key="1">
    <source>
        <dbReference type="SAM" id="MobiDB-lite"/>
    </source>
</evidence>
<evidence type="ECO:0000313" key="3">
    <source>
        <dbReference type="Proteomes" id="UP000277928"/>
    </source>
</evidence>
<accession>A0A3P7K600</accession>
<organism evidence="2 3">
    <name type="scientific">Litomosoides sigmodontis</name>
    <name type="common">Filarial nematode worm</name>
    <dbReference type="NCBI Taxonomy" id="42156"/>
    <lineage>
        <taxon>Eukaryota</taxon>
        <taxon>Metazoa</taxon>
        <taxon>Ecdysozoa</taxon>
        <taxon>Nematoda</taxon>
        <taxon>Chromadorea</taxon>
        <taxon>Rhabditida</taxon>
        <taxon>Spirurina</taxon>
        <taxon>Spiruromorpha</taxon>
        <taxon>Filarioidea</taxon>
        <taxon>Onchocercidae</taxon>
        <taxon>Litomosoides</taxon>
    </lineage>
</organism>
<feature type="region of interest" description="Disordered" evidence="1">
    <location>
        <begin position="77"/>
        <end position="105"/>
    </location>
</feature>
<sequence>MVIPTTATVMELSAMEQQQQQQQRETSSPSTMVVLRSTTGRTTWTKRLSKTIQRRSGSFLNSFVPFRKSIDQSHLNAANDDKSLLPSTLHHHKRRASASPSLSLQTSTSIKGTAYPLSSFFL</sequence>
<name>A0A3P7K600_LITSI</name>
<reference evidence="2 3" key="1">
    <citation type="submission" date="2018-08" db="EMBL/GenBank/DDBJ databases">
        <authorList>
            <person name="Laetsch R D."/>
            <person name="Stevens L."/>
            <person name="Kumar S."/>
            <person name="Blaxter L. M."/>
        </authorList>
    </citation>
    <scope>NUCLEOTIDE SEQUENCE [LARGE SCALE GENOMIC DNA]</scope>
</reference>
<dbReference type="EMBL" id="UYRX01002207">
    <property type="protein sequence ID" value="VDM92912.1"/>
    <property type="molecule type" value="Genomic_DNA"/>
</dbReference>
<dbReference type="STRING" id="42156.A0A3P7K600"/>
<gene>
    <name evidence="2" type="ORF">NLS_LOCUS9974</name>
</gene>